<evidence type="ECO:0008006" key="4">
    <source>
        <dbReference type="Google" id="ProtNLM"/>
    </source>
</evidence>
<evidence type="ECO:0000313" key="2">
    <source>
        <dbReference type="EMBL" id="RKH33341.1"/>
    </source>
</evidence>
<dbReference type="EMBL" id="RAWG01000378">
    <property type="protein sequence ID" value="RKH33341.1"/>
    <property type="molecule type" value="Genomic_DNA"/>
</dbReference>
<dbReference type="Proteomes" id="UP000273405">
    <property type="component" value="Unassembled WGS sequence"/>
</dbReference>
<dbReference type="RefSeq" id="WP_120629759.1">
    <property type="nucleotide sequence ID" value="NZ_RAWG01000378.1"/>
</dbReference>
<protein>
    <recommendedName>
        <fullName evidence="4">Extensin-like C-terminal domain-containing protein</fullName>
    </recommendedName>
</protein>
<reference evidence="3" key="1">
    <citation type="submission" date="2018-09" db="EMBL/GenBank/DDBJ databases">
        <authorList>
            <person name="Livingstone P.G."/>
            <person name="Whitworth D.E."/>
        </authorList>
    </citation>
    <scope>NUCLEOTIDE SEQUENCE [LARGE SCALE GENOMIC DNA]</scope>
    <source>
        <strain evidence="3">CA040B</strain>
    </source>
</reference>
<organism evidence="2 3">
    <name type="scientific">Corallococcus sicarius</name>
    <dbReference type="NCBI Taxonomy" id="2316726"/>
    <lineage>
        <taxon>Bacteria</taxon>
        <taxon>Pseudomonadati</taxon>
        <taxon>Myxococcota</taxon>
        <taxon>Myxococcia</taxon>
        <taxon>Myxococcales</taxon>
        <taxon>Cystobacterineae</taxon>
        <taxon>Myxococcaceae</taxon>
        <taxon>Corallococcus</taxon>
    </lineage>
</organism>
<evidence type="ECO:0000256" key="1">
    <source>
        <dbReference type="SAM" id="MobiDB-lite"/>
    </source>
</evidence>
<feature type="compositionally biased region" description="Polar residues" evidence="1">
    <location>
        <begin position="1"/>
        <end position="10"/>
    </location>
</feature>
<proteinExistence type="predicted"/>
<dbReference type="OrthoDB" id="9809788at2"/>
<comment type="caution">
    <text evidence="2">The sequence shown here is derived from an EMBL/GenBank/DDBJ whole genome shotgun (WGS) entry which is preliminary data.</text>
</comment>
<dbReference type="AlphaFoldDB" id="A0A3A8MUE7"/>
<evidence type="ECO:0000313" key="3">
    <source>
        <dbReference type="Proteomes" id="UP000273405"/>
    </source>
</evidence>
<gene>
    <name evidence="2" type="ORF">D7X12_36150</name>
</gene>
<name>A0A3A8MUE7_9BACT</name>
<keyword evidence="3" id="KW-1185">Reference proteome</keyword>
<accession>A0A3A8MUE7</accession>
<feature type="region of interest" description="Disordered" evidence="1">
    <location>
        <begin position="1"/>
        <end position="38"/>
    </location>
</feature>
<sequence>MSTYTENEGTSPEPGPKETRGVPAPIQGKELSKPALEFPPSFEITEQAIASAGTSEARETGGVSLEAIASVPQPEGVTPAGMKGQRISASEIWGQPTFYEGAFENQHSTGGGRSFTYDSQFYVQCERWLKFWFDNNPWRSPVWVVSFGVQVDKPGWHGTGQAFDLTRMYSTRPDTGGFSQLFYADWRDWHTSPAAAWYAKLYWGTVASLTYYFDVVLTYSYDDSLSDSHQNHVHFDVSENASSGGSWLLGRWHSSRSQITNMQYILALCWGINSVKGTHVYDNATKAGAAAVMKRIGRPGRLPSDSQNDWLTFHHASWQHASGGHVYA</sequence>